<feature type="region of interest" description="Disordered" evidence="9">
    <location>
        <begin position="221"/>
        <end position="266"/>
    </location>
</feature>
<gene>
    <name evidence="11" type="primary">phoU</name>
    <name evidence="11" type="ORF">E3E12_03780</name>
</gene>
<dbReference type="InterPro" id="IPR026022">
    <property type="entry name" value="PhoU_dom"/>
</dbReference>
<evidence type="ECO:0000256" key="1">
    <source>
        <dbReference type="ARBA" id="ARBA00004496"/>
    </source>
</evidence>
<dbReference type="SUPFAM" id="SSF109755">
    <property type="entry name" value="PhoU-like"/>
    <property type="match status" value="1"/>
</dbReference>
<proteinExistence type="inferred from homology"/>
<evidence type="ECO:0000256" key="9">
    <source>
        <dbReference type="SAM" id="MobiDB-lite"/>
    </source>
</evidence>
<comment type="subcellular location">
    <subcellularLocation>
        <location evidence="1">Cytoplasm</location>
    </subcellularLocation>
</comment>
<dbReference type="EMBL" id="CP038231">
    <property type="protein sequence ID" value="QDH13465.1"/>
    <property type="molecule type" value="Genomic_DNA"/>
</dbReference>
<name>A0A4Y6UBH7_9PROT</name>
<dbReference type="GO" id="GO:0030643">
    <property type="term" value="P:intracellular phosphate ion homeostasis"/>
    <property type="evidence" value="ECO:0007669"/>
    <property type="project" value="InterPro"/>
</dbReference>
<feature type="domain" description="PhoU" evidence="10">
    <location>
        <begin position="23"/>
        <end position="109"/>
    </location>
</feature>
<dbReference type="Proteomes" id="UP000318709">
    <property type="component" value="Chromosome"/>
</dbReference>
<evidence type="ECO:0000256" key="3">
    <source>
        <dbReference type="ARBA" id="ARBA00011738"/>
    </source>
</evidence>
<comment type="function">
    <text evidence="7">Plays a role in the regulation of phosphate uptake.</text>
</comment>
<comment type="similarity">
    <text evidence="2">Belongs to the PhoU family.</text>
</comment>
<dbReference type="Gene3D" id="1.20.58.220">
    <property type="entry name" value="Phosphate transport system protein phou homolog 2, domain 2"/>
    <property type="match status" value="1"/>
</dbReference>
<dbReference type="AlphaFoldDB" id="A0A4Y6UBH7"/>
<dbReference type="NCBIfam" id="TIGR02135">
    <property type="entry name" value="phoU_full"/>
    <property type="match status" value="1"/>
</dbReference>
<evidence type="ECO:0000313" key="11">
    <source>
        <dbReference type="EMBL" id="QDH13465.1"/>
    </source>
</evidence>
<evidence type="ECO:0000256" key="8">
    <source>
        <dbReference type="ARBA" id="ARBA00069911"/>
    </source>
</evidence>
<dbReference type="PIRSF" id="PIRSF003107">
    <property type="entry name" value="PhoU"/>
    <property type="match status" value="1"/>
</dbReference>
<dbReference type="GO" id="GO:0005737">
    <property type="term" value="C:cytoplasm"/>
    <property type="evidence" value="ECO:0007669"/>
    <property type="project" value="UniProtKB-SubCell"/>
</dbReference>
<dbReference type="InterPro" id="IPR028366">
    <property type="entry name" value="PhoU"/>
</dbReference>
<reference evidence="11 12" key="1">
    <citation type="submission" date="2019-03" db="EMBL/GenBank/DDBJ databases">
        <title>The complete genome sequence of Swingsia_sp. F3b2 LMG30590(T).</title>
        <authorList>
            <person name="Chua K.-O."/>
            <person name="Chan K.-G."/>
            <person name="See-Too W.-S."/>
        </authorList>
    </citation>
    <scope>NUCLEOTIDE SEQUENCE [LARGE SCALE GENOMIC DNA]</scope>
    <source>
        <strain evidence="11 12">F3b2</strain>
    </source>
</reference>
<sequence>MADNTHTVTSFETELHKLRAMMAEMGEITQQQVTLALDAITEHEPEAAQKAITLDPRVDALERDVEALAIRMLALRSPMGADLREIVAALKITGDLERIGDYAASIAKRAAIVSEESGNIPLGGLRNMGRLVIENIALMVKALVGQNPTLALEVWHADRAIDEQYTTLFRELVTYMMEDARNIRPCTELLFVARNLERIGDHATNIAERVFYAVTGENMPASRPKGRKVTTASITGEVLAAHQDGQSAKADDAEGEQPPAPRPSAP</sequence>
<dbReference type="RefSeq" id="WP_141443159.1">
    <property type="nucleotide sequence ID" value="NZ_CP038231.1"/>
</dbReference>
<evidence type="ECO:0000259" key="10">
    <source>
        <dbReference type="Pfam" id="PF01895"/>
    </source>
</evidence>
<dbReference type="PANTHER" id="PTHR42930">
    <property type="entry name" value="PHOSPHATE-SPECIFIC TRANSPORT SYSTEM ACCESSORY PROTEIN PHOU"/>
    <property type="match status" value="1"/>
</dbReference>
<keyword evidence="5" id="KW-0963">Cytoplasm</keyword>
<protein>
    <recommendedName>
        <fullName evidence="8">Phosphate-specific transport system accessory protein PhoU homolog</fullName>
    </recommendedName>
</protein>
<evidence type="ECO:0000256" key="2">
    <source>
        <dbReference type="ARBA" id="ARBA00008107"/>
    </source>
</evidence>
<organism evidence="11 12">
    <name type="scientific">Formicincola oecophyllae</name>
    <dbReference type="NCBI Taxonomy" id="2558361"/>
    <lineage>
        <taxon>Bacteria</taxon>
        <taxon>Pseudomonadati</taxon>
        <taxon>Pseudomonadota</taxon>
        <taxon>Alphaproteobacteria</taxon>
        <taxon>Acetobacterales</taxon>
        <taxon>Acetobacteraceae</taxon>
        <taxon>Formicincola</taxon>
    </lineage>
</organism>
<dbReference type="Pfam" id="PF01895">
    <property type="entry name" value="PhoU"/>
    <property type="match status" value="2"/>
</dbReference>
<dbReference type="GO" id="GO:0006817">
    <property type="term" value="P:phosphate ion transport"/>
    <property type="evidence" value="ECO:0007669"/>
    <property type="project" value="UniProtKB-KW"/>
</dbReference>
<keyword evidence="6" id="KW-0592">Phosphate transport</keyword>
<feature type="domain" description="PhoU" evidence="10">
    <location>
        <begin position="125"/>
        <end position="210"/>
    </location>
</feature>
<evidence type="ECO:0000313" key="12">
    <source>
        <dbReference type="Proteomes" id="UP000318709"/>
    </source>
</evidence>
<accession>A0A4Y6UBH7</accession>
<evidence type="ECO:0000256" key="4">
    <source>
        <dbReference type="ARBA" id="ARBA00022448"/>
    </source>
</evidence>
<dbReference type="PANTHER" id="PTHR42930:SF3">
    <property type="entry name" value="PHOSPHATE-SPECIFIC TRANSPORT SYSTEM ACCESSORY PROTEIN PHOU"/>
    <property type="match status" value="1"/>
</dbReference>
<dbReference type="FunFam" id="1.20.58.220:FF:000004">
    <property type="entry name" value="Phosphate-specific transport system accessory protein PhoU"/>
    <property type="match status" value="1"/>
</dbReference>
<comment type="subunit">
    <text evidence="3">Homodimer.</text>
</comment>
<dbReference type="KEGG" id="swf:E3E12_03780"/>
<keyword evidence="12" id="KW-1185">Reference proteome</keyword>
<dbReference type="InterPro" id="IPR038078">
    <property type="entry name" value="PhoU-like_sf"/>
</dbReference>
<evidence type="ECO:0000256" key="5">
    <source>
        <dbReference type="ARBA" id="ARBA00022490"/>
    </source>
</evidence>
<keyword evidence="4" id="KW-0813">Transport</keyword>
<evidence type="ECO:0000256" key="7">
    <source>
        <dbReference type="ARBA" id="ARBA00056181"/>
    </source>
</evidence>
<dbReference type="GO" id="GO:0045936">
    <property type="term" value="P:negative regulation of phosphate metabolic process"/>
    <property type="evidence" value="ECO:0007669"/>
    <property type="project" value="InterPro"/>
</dbReference>
<evidence type="ECO:0000256" key="6">
    <source>
        <dbReference type="ARBA" id="ARBA00022592"/>
    </source>
</evidence>
<dbReference type="OrthoDB" id="9814256at2"/>